<name>A0A0L6CFH7_9MICO</name>
<feature type="transmembrane region" description="Helical" evidence="8">
    <location>
        <begin position="268"/>
        <end position="290"/>
    </location>
</feature>
<feature type="transmembrane region" description="Helical" evidence="8">
    <location>
        <begin position="132"/>
        <end position="153"/>
    </location>
</feature>
<dbReference type="AlphaFoldDB" id="A0A0L6CFH7"/>
<dbReference type="InterPro" id="IPR050171">
    <property type="entry name" value="MFS_Transporters"/>
</dbReference>
<comment type="subcellular location">
    <subcellularLocation>
        <location evidence="1">Cell membrane</location>
        <topology evidence="1">Multi-pass membrane protein</topology>
    </subcellularLocation>
</comment>
<dbReference type="PANTHER" id="PTHR23517:SF13">
    <property type="entry name" value="MAJOR FACILITATOR SUPERFAMILY MFS_1"/>
    <property type="match status" value="1"/>
</dbReference>
<dbReference type="Proteomes" id="UP000037397">
    <property type="component" value="Unassembled WGS sequence"/>
</dbReference>
<evidence type="ECO:0000256" key="8">
    <source>
        <dbReference type="SAM" id="Phobius"/>
    </source>
</evidence>
<evidence type="ECO:0000256" key="3">
    <source>
        <dbReference type="ARBA" id="ARBA00022475"/>
    </source>
</evidence>
<evidence type="ECO:0000256" key="4">
    <source>
        <dbReference type="ARBA" id="ARBA00022692"/>
    </source>
</evidence>
<dbReference type="InterPro" id="IPR036259">
    <property type="entry name" value="MFS_trans_sf"/>
</dbReference>
<keyword evidence="5 8" id="KW-1133">Transmembrane helix</keyword>
<evidence type="ECO:0000256" key="5">
    <source>
        <dbReference type="ARBA" id="ARBA00022989"/>
    </source>
</evidence>
<dbReference type="PANTHER" id="PTHR23517">
    <property type="entry name" value="RESISTANCE PROTEIN MDTM, PUTATIVE-RELATED-RELATED"/>
    <property type="match status" value="1"/>
</dbReference>
<dbReference type="SUPFAM" id="SSF103473">
    <property type="entry name" value="MFS general substrate transporter"/>
    <property type="match status" value="1"/>
</dbReference>
<dbReference type="STRING" id="1631356.VV01_03140"/>
<evidence type="ECO:0000256" key="2">
    <source>
        <dbReference type="ARBA" id="ARBA00022448"/>
    </source>
</evidence>
<feature type="transmembrane region" description="Helical" evidence="8">
    <location>
        <begin position="296"/>
        <end position="317"/>
    </location>
</feature>
<gene>
    <name evidence="9" type="ORF">VV01_03140</name>
</gene>
<reference evidence="10" key="1">
    <citation type="submission" date="2015-03" db="EMBL/GenBank/DDBJ databases">
        <title>Luteipulveratus halotolerans sp. nov., a novel actinobacterium (Dermacoccaceae) from Sarawak, Malaysia.</title>
        <authorList>
            <person name="Juboi H."/>
            <person name="Basik A."/>
            <person name="Shamsul S.S."/>
            <person name="Arnold P."/>
            <person name="Schmitt E.K."/>
            <person name="Sanglier J.-J."/>
            <person name="Yeo T."/>
        </authorList>
    </citation>
    <scope>NUCLEOTIDE SEQUENCE [LARGE SCALE GENOMIC DNA]</scope>
    <source>
        <strain evidence="10">C296001</strain>
    </source>
</reference>
<protein>
    <recommendedName>
        <fullName evidence="11">Major facilitator superfamily (MFS) profile domain-containing protein</fullName>
    </recommendedName>
</protein>
<feature type="transmembrane region" description="Helical" evidence="8">
    <location>
        <begin position="69"/>
        <end position="87"/>
    </location>
</feature>
<keyword evidence="2" id="KW-0813">Transport</keyword>
<sequence length="402" mass="40758">MQPWFRVSLALLVVGWGANHFVTIMPVYRSEGHLSETVVTGMFAAYVLGLAPALVLAARIGQRVGHRLVIRWVLAGSVVGSVLLAVAGTHVPLLFAGRVLYGACMGAAMAPGTTWVKELSAGAPIGTGARRAAIAVSAGFGGGPLVSGALAQWALAPHLLPYVVHIALTLVVIGISWNTPEPPPATAVAASTTPAAHPLRTRAFWSRVAPVAWLVFTCPSVGFVIVPSLVRSQTDGVAIAFTGLMAGITLGTGVLVQQPARRLEARRPGTVSLVGGAASVAALVLAAAVATRPSAALALLTAVALGGGYGCSLVGGLTRVERIAAPHQLAMTNAVFYCLAYAGFFVPTIVSAVSDSWSTRTCLIALAALAAAGTVVASSAGPRRPGTPKGGPSLAGRAALRS</sequence>
<feature type="transmembrane region" description="Helical" evidence="8">
    <location>
        <begin position="39"/>
        <end position="57"/>
    </location>
</feature>
<dbReference type="GO" id="GO:0005886">
    <property type="term" value="C:plasma membrane"/>
    <property type="evidence" value="ECO:0007669"/>
    <property type="project" value="UniProtKB-SubCell"/>
</dbReference>
<evidence type="ECO:0000256" key="1">
    <source>
        <dbReference type="ARBA" id="ARBA00004651"/>
    </source>
</evidence>
<feature type="transmembrane region" description="Helical" evidence="8">
    <location>
        <begin position="93"/>
        <end position="111"/>
    </location>
</feature>
<keyword evidence="10" id="KW-1185">Reference proteome</keyword>
<proteinExistence type="predicted"/>
<dbReference type="EMBL" id="LAIR01000002">
    <property type="protein sequence ID" value="KNX36360.1"/>
    <property type="molecule type" value="Genomic_DNA"/>
</dbReference>
<dbReference type="InterPro" id="IPR011701">
    <property type="entry name" value="MFS"/>
</dbReference>
<keyword evidence="6 8" id="KW-0472">Membrane</keyword>
<feature type="transmembrane region" description="Helical" evidence="8">
    <location>
        <begin position="159"/>
        <end position="177"/>
    </location>
</feature>
<dbReference type="Gene3D" id="1.20.1250.20">
    <property type="entry name" value="MFS general substrate transporter like domains"/>
    <property type="match status" value="1"/>
</dbReference>
<feature type="transmembrane region" description="Helical" evidence="8">
    <location>
        <begin position="329"/>
        <end position="351"/>
    </location>
</feature>
<keyword evidence="4 8" id="KW-0812">Transmembrane</keyword>
<feature type="region of interest" description="Disordered" evidence="7">
    <location>
        <begin position="378"/>
        <end position="402"/>
    </location>
</feature>
<keyword evidence="3" id="KW-1003">Cell membrane</keyword>
<evidence type="ECO:0000256" key="7">
    <source>
        <dbReference type="SAM" id="MobiDB-lite"/>
    </source>
</evidence>
<dbReference type="GO" id="GO:0022857">
    <property type="term" value="F:transmembrane transporter activity"/>
    <property type="evidence" value="ECO:0007669"/>
    <property type="project" value="InterPro"/>
</dbReference>
<feature type="transmembrane region" description="Helical" evidence="8">
    <location>
        <begin position="208"/>
        <end position="230"/>
    </location>
</feature>
<evidence type="ECO:0000313" key="9">
    <source>
        <dbReference type="EMBL" id="KNX36360.1"/>
    </source>
</evidence>
<evidence type="ECO:0008006" key="11">
    <source>
        <dbReference type="Google" id="ProtNLM"/>
    </source>
</evidence>
<evidence type="ECO:0000256" key="6">
    <source>
        <dbReference type="ARBA" id="ARBA00023136"/>
    </source>
</evidence>
<dbReference type="Pfam" id="PF07690">
    <property type="entry name" value="MFS_1"/>
    <property type="match status" value="1"/>
</dbReference>
<dbReference type="RefSeq" id="WP_050668612.1">
    <property type="nucleotide sequence ID" value="NZ_LAIR01000002.1"/>
</dbReference>
<feature type="transmembrane region" description="Helical" evidence="8">
    <location>
        <begin position="357"/>
        <end position="377"/>
    </location>
</feature>
<organism evidence="9 10">
    <name type="scientific">Luteipulveratus halotolerans</name>
    <dbReference type="NCBI Taxonomy" id="1631356"/>
    <lineage>
        <taxon>Bacteria</taxon>
        <taxon>Bacillati</taxon>
        <taxon>Actinomycetota</taxon>
        <taxon>Actinomycetes</taxon>
        <taxon>Micrococcales</taxon>
        <taxon>Dermacoccaceae</taxon>
        <taxon>Luteipulveratus</taxon>
    </lineage>
</organism>
<comment type="caution">
    <text evidence="9">The sequence shown here is derived from an EMBL/GenBank/DDBJ whole genome shotgun (WGS) entry which is preliminary data.</text>
</comment>
<evidence type="ECO:0000313" key="10">
    <source>
        <dbReference type="Proteomes" id="UP000037397"/>
    </source>
</evidence>
<accession>A0A0L6CFH7</accession>
<dbReference type="PATRIC" id="fig|1631356.3.peg.559"/>
<feature type="transmembrane region" description="Helical" evidence="8">
    <location>
        <begin position="236"/>
        <end position="256"/>
    </location>
</feature>